<evidence type="ECO:0000259" key="17">
    <source>
        <dbReference type="PROSITE" id="PS50885"/>
    </source>
</evidence>
<evidence type="ECO:0000256" key="11">
    <source>
        <dbReference type="ARBA" id="ARBA00022840"/>
    </source>
</evidence>
<dbReference type="InterPro" id="IPR036890">
    <property type="entry name" value="HATPase_C_sf"/>
</dbReference>
<evidence type="ECO:0000256" key="2">
    <source>
        <dbReference type="ARBA" id="ARBA00004429"/>
    </source>
</evidence>
<keyword evidence="12 15" id="KW-1133">Transmembrane helix</keyword>
<dbReference type="InterPro" id="IPR004358">
    <property type="entry name" value="Sig_transdc_His_kin-like_C"/>
</dbReference>
<dbReference type="PRINTS" id="PR00344">
    <property type="entry name" value="BCTRLSENSOR"/>
</dbReference>
<evidence type="ECO:0000256" key="7">
    <source>
        <dbReference type="ARBA" id="ARBA00022679"/>
    </source>
</evidence>
<dbReference type="SMART" id="SM00388">
    <property type="entry name" value="HisKA"/>
    <property type="match status" value="1"/>
</dbReference>
<dbReference type="PROSITE" id="PS50109">
    <property type="entry name" value="HIS_KIN"/>
    <property type="match status" value="1"/>
</dbReference>
<protein>
    <recommendedName>
        <fullName evidence="3">histidine kinase</fullName>
        <ecNumber evidence="3">2.7.13.3</ecNumber>
    </recommendedName>
</protein>
<dbReference type="GO" id="GO:0000155">
    <property type="term" value="F:phosphorelay sensor kinase activity"/>
    <property type="evidence" value="ECO:0007669"/>
    <property type="project" value="InterPro"/>
</dbReference>
<feature type="transmembrane region" description="Helical" evidence="15">
    <location>
        <begin position="189"/>
        <end position="208"/>
    </location>
</feature>
<evidence type="ECO:0000256" key="13">
    <source>
        <dbReference type="ARBA" id="ARBA00023012"/>
    </source>
</evidence>
<dbReference type="Gene3D" id="3.30.565.10">
    <property type="entry name" value="Histidine kinase-like ATPase, C-terminal domain"/>
    <property type="match status" value="1"/>
</dbReference>
<dbReference type="AlphaFoldDB" id="A0A543KEV6"/>
<evidence type="ECO:0000256" key="15">
    <source>
        <dbReference type="SAM" id="Phobius"/>
    </source>
</evidence>
<dbReference type="InterPro" id="IPR050980">
    <property type="entry name" value="2C_sensor_his_kinase"/>
</dbReference>
<keyword evidence="4" id="KW-1003">Cell membrane</keyword>
<dbReference type="CDD" id="cd00082">
    <property type="entry name" value="HisKA"/>
    <property type="match status" value="1"/>
</dbReference>
<comment type="subcellular location">
    <subcellularLocation>
        <location evidence="2">Cell inner membrane</location>
        <topology evidence="2">Multi-pass membrane protein</topology>
    </subcellularLocation>
</comment>
<accession>A0A543KEV6</accession>
<evidence type="ECO:0000256" key="1">
    <source>
        <dbReference type="ARBA" id="ARBA00000085"/>
    </source>
</evidence>
<feature type="transmembrane region" description="Helical" evidence="15">
    <location>
        <begin position="39"/>
        <end position="63"/>
    </location>
</feature>
<evidence type="ECO:0000256" key="8">
    <source>
        <dbReference type="ARBA" id="ARBA00022692"/>
    </source>
</evidence>
<proteinExistence type="predicted"/>
<keyword evidence="19" id="KW-1185">Reference proteome</keyword>
<dbReference type="PROSITE" id="PS50885">
    <property type="entry name" value="HAMP"/>
    <property type="match status" value="1"/>
</dbReference>
<evidence type="ECO:0000256" key="4">
    <source>
        <dbReference type="ARBA" id="ARBA00022475"/>
    </source>
</evidence>
<sequence length="471" mass="52572">MRRPRTALHCTPSLVRGIAFAYGGCMSRGILHHFLPASFYGRAILILIIPIIVIQIVLSVVFIQRHYERVTAQMTTNILRDIRFLTGRLDASPEPQAVMLSLSDLVEILQIEIRLPSDAAPMPAEDQVARFDLAGKEIIRVLRSELSSFRMADLLRESGTVRLWLDSRHGVVEILLPRRLVTTPNPHQLLVIVFLASGLMTLIAFQFLRLQIRPIRRLGAAAEAYGRGERVALRPSGAREIRAAAHAFMDMRNRIERQRAQQKIMLSGVSHDMRTPLTRMRLILSMMQDDEDRTALETEISDLEARLDGFLDYTRGQVQDEQQLTDPLALVTNLVERYRAAGHSITLAKLPKRPKPIILHPGSMTRALDNLISNALRHASRVVVSVSMQDGWLEYCIDDDGPGILPEDRARACDPFVRLDEARNSDSGGMGLGLAIAAESARDHGGTLVLEDSPDLGGLRAVMRLPARHSL</sequence>
<gene>
    <name evidence="18" type="ORF">BD293_2243</name>
</gene>
<evidence type="ECO:0000256" key="12">
    <source>
        <dbReference type="ARBA" id="ARBA00022989"/>
    </source>
</evidence>
<keyword evidence="7" id="KW-0808">Transferase</keyword>
<evidence type="ECO:0000256" key="9">
    <source>
        <dbReference type="ARBA" id="ARBA00022741"/>
    </source>
</evidence>
<dbReference type="SUPFAM" id="SSF47384">
    <property type="entry name" value="Homodimeric domain of signal transducing histidine kinase"/>
    <property type="match status" value="1"/>
</dbReference>
<dbReference type="InterPro" id="IPR036097">
    <property type="entry name" value="HisK_dim/P_sf"/>
</dbReference>
<evidence type="ECO:0000256" key="5">
    <source>
        <dbReference type="ARBA" id="ARBA00022519"/>
    </source>
</evidence>
<evidence type="ECO:0000313" key="18">
    <source>
        <dbReference type="EMBL" id="TQM93602.1"/>
    </source>
</evidence>
<evidence type="ECO:0000256" key="3">
    <source>
        <dbReference type="ARBA" id="ARBA00012438"/>
    </source>
</evidence>
<dbReference type="PANTHER" id="PTHR44936:SF5">
    <property type="entry name" value="SENSOR HISTIDINE KINASE ENVZ"/>
    <property type="match status" value="1"/>
</dbReference>
<keyword evidence="5" id="KW-0997">Cell inner membrane</keyword>
<evidence type="ECO:0000259" key="16">
    <source>
        <dbReference type="PROSITE" id="PS50109"/>
    </source>
</evidence>
<dbReference type="PANTHER" id="PTHR44936">
    <property type="entry name" value="SENSOR PROTEIN CREC"/>
    <property type="match status" value="1"/>
</dbReference>
<comment type="catalytic activity">
    <reaction evidence="1">
        <text>ATP + protein L-histidine = ADP + protein N-phospho-L-histidine.</text>
        <dbReference type="EC" id="2.7.13.3"/>
    </reaction>
</comment>
<dbReference type="GO" id="GO:0005524">
    <property type="term" value="F:ATP binding"/>
    <property type="evidence" value="ECO:0007669"/>
    <property type="project" value="UniProtKB-KW"/>
</dbReference>
<dbReference type="GO" id="GO:0005886">
    <property type="term" value="C:plasma membrane"/>
    <property type="evidence" value="ECO:0007669"/>
    <property type="project" value="UniProtKB-SubCell"/>
</dbReference>
<keyword evidence="9" id="KW-0547">Nucleotide-binding</keyword>
<organism evidence="18 19">
    <name type="scientific">Roseinatronobacter monicus</name>
    <dbReference type="NCBI Taxonomy" id="393481"/>
    <lineage>
        <taxon>Bacteria</taxon>
        <taxon>Pseudomonadati</taxon>
        <taxon>Pseudomonadota</taxon>
        <taxon>Alphaproteobacteria</taxon>
        <taxon>Rhodobacterales</taxon>
        <taxon>Paracoccaceae</taxon>
        <taxon>Roseinatronobacter</taxon>
    </lineage>
</organism>
<keyword evidence="8 15" id="KW-0812">Transmembrane</keyword>
<dbReference type="EMBL" id="VFPT01000001">
    <property type="protein sequence ID" value="TQM93602.1"/>
    <property type="molecule type" value="Genomic_DNA"/>
</dbReference>
<evidence type="ECO:0000256" key="10">
    <source>
        <dbReference type="ARBA" id="ARBA00022777"/>
    </source>
</evidence>
<name>A0A543KEV6_9RHOB</name>
<feature type="domain" description="HAMP" evidence="17">
    <location>
        <begin position="209"/>
        <end position="260"/>
    </location>
</feature>
<dbReference type="Pfam" id="PF02518">
    <property type="entry name" value="HATPase_c"/>
    <property type="match status" value="1"/>
</dbReference>
<keyword evidence="10 18" id="KW-0418">Kinase</keyword>
<evidence type="ECO:0000256" key="14">
    <source>
        <dbReference type="ARBA" id="ARBA00023136"/>
    </source>
</evidence>
<dbReference type="InterPro" id="IPR003661">
    <property type="entry name" value="HisK_dim/P_dom"/>
</dbReference>
<keyword evidence="14 15" id="KW-0472">Membrane</keyword>
<evidence type="ECO:0000313" key="19">
    <source>
        <dbReference type="Proteomes" id="UP000320582"/>
    </source>
</evidence>
<dbReference type="CDD" id="cd06225">
    <property type="entry name" value="HAMP"/>
    <property type="match status" value="1"/>
</dbReference>
<dbReference type="Pfam" id="PF00512">
    <property type="entry name" value="HisKA"/>
    <property type="match status" value="1"/>
</dbReference>
<dbReference type="EC" id="2.7.13.3" evidence="3"/>
<dbReference type="InterPro" id="IPR005467">
    <property type="entry name" value="His_kinase_dom"/>
</dbReference>
<reference evidence="18 19" key="1">
    <citation type="submission" date="2019-06" db="EMBL/GenBank/DDBJ databases">
        <title>Genomic Encyclopedia of Archaeal and Bacterial Type Strains, Phase II (KMG-II): from individual species to whole genera.</title>
        <authorList>
            <person name="Goeker M."/>
        </authorList>
    </citation>
    <scope>NUCLEOTIDE SEQUENCE [LARGE SCALE GENOMIC DNA]</scope>
    <source>
        <strain evidence="18 19">DSM 18423</strain>
    </source>
</reference>
<dbReference type="SMART" id="SM00387">
    <property type="entry name" value="HATPase_c"/>
    <property type="match status" value="1"/>
</dbReference>
<dbReference type="OrthoDB" id="9804645at2"/>
<dbReference type="Proteomes" id="UP000320582">
    <property type="component" value="Unassembled WGS sequence"/>
</dbReference>
<feature type="domain" description="Histidine kinase" evidence="16">
    <location>
        <begin position="268"/>
        <end position="469"/>
    </location>
</feature>
<dbReference type="SUPFAM" id="SSF55874">
    <property type="entry name" value="ATPase domain of HSP90 chaperone/DNA topoisomerase II/histidine kinase"/>
    <property type="match status" value="1"/>
</dbReference>
<keyword evidence="13" id="KW-0902">Two-component regulatory system</keyword>
<keyword evidence="6" id="KW-0597">Phosphoprotein</keyword>
<dbReference type="InterPro" id="IPR003660">
    <property type="entry name" value="HAMP_dom"/>
</dbReference>
<keyword evidence="11" id="KW-0067">ATP-binding</keyword>
<dbReference type="Gene3D" id="1.10.287.130">
    <property type="match status" value="1"/>
</dbReference>
<dbReference type="InterPro" id="IPR003594">
    <property type="entry name" value="HATPase_dom"/>
</dbReference>
<evidence type="ECO:0000256" key="6">
    <source>
        <dbReference type="ARBA" id="ARBA00022553"/>
    </source>
</evidence>
<comment type="caution">
    <text evidence="18">The sequence shown here is derived from an EMBL/GenBank/DDBJ whole genome shotgun (WGS) entry which is preliminary data.</text>
</comment>